<evidence type="ECO:0000313" key="1">
    <source>
        <dbReference type="EnsemblMetazoa" id="MESCA004974-PA"/>
    </source>
</evidence>
<sequence length="65" mass="7578">MSPIYTLKIGTPNSKILLRIKWLELVKDDVAQNSLEKLCRRYKSEDMRSGQELWDNIKSIVGKNL</sequence>
<dbReference type="EMBL" id="CAQQ02053914">
    <property type="status" value="NOT_ANNOTATED_CDS"/>
    <property type="molecule type" value="Genomic_DNA"/>
</dbReference>
<proteinExistence type="predicted"/>
<organism evidence="1 2">
    <name type="scientific">Megaselia scalaris</name>
    <name type="common">Humpbacked fly</name>
    <name type="synonym">Phora scalaris</name>
    <dbReference type="NCBI Taxonomy" id="36166"/>
    <lineage>
        <taxon>Eukaryota</taxon>
        <taxon>Metazoa</taxon>
        <taxon>Ecdysozoa</taxon>
        <taxon>Arthropoda</taxon>
        <taxon>Hexapoda</taxon>
        <taxon>Insecta</taxon>
        <taxon>Pterygota</taxon>
        <taxon>Neoptera</taxon>
        <taxon>Endopterygota</taxon>
        <taxon>Diptera</taxon>
        <taxon>Brachycera</taxon>
        <taxon>Muscomorpha</taxon>
        <taxon>Platypezoidea</taxon>
        <taxon>Phoridae</taxon>
        <taxon>Megaseliini</taxon>
        <taxon>Megaselia</taxon>
    </lineage>
</organism>
<dbReference type="EMBL" id="CAQQ02053913">
    <property type="status" value="NOT_ANNOTATED_CDS"/>
    <property type="molecule type" value="Genomic_DNA"/>
</dbReference>
<dbReference type="AlphaFoldDB" id="T1GN35"/>
<dbReference type="EnsemblMetazoa" id="MESCA004974-RA">
    <property type="protein sequence ID" value="MESCA004974-PA"/>
    <property type="gene ID" value="MESCA004974"/>
</dbReference>
<evidence type="ECO:0000313" key="2">
    <source>
        <dbReference type="Proteomes" id="UP000015102"/>
    </source>
</evidence>
<dbReference type="HOGENOM" id="CLU_2852251_0_0_1"/>
<keyword evidence="2" id="KW-1185">Reference proteome</keyword>
<protein>
    <submittedName>
        <fullName evidence="1">Uncharacterized protein</fullName>
    </submittedName>
</protein>
<reference evidence="2" key="1">
    <citation type="submission" date="2013-02" db="EMBL/GenBank/DDBJ databases">
        <authorList>
            <person name="Hughes D."/>
        </authorList>
    </citation>
    <scope>NUCLEOTIDE SEQUENCE</scope>
    <source>
        <strain>Durham</strain>
        <strain evidence="2">NC isolate 2 -- Noor lab</strain>
    </source>
</reference>
<name>T1GN35_MEGSC</name>
<accession>T1GN35</accession>
<reference evidence="1" key="2">
    <citation type="submission" date="2015-06" db="UniProtKB">
        <authorList>
            <consortium name="EnsemblMetazoa"/>
        </authorList>
    </citation>
    <scope>IDENTIFICATION</scope>
</reference>
<dbReference type="Proteomes" id="UP000015102">
    <property type="component" value="Unassembled WGS sequence"/>
</dbReference>